<proteinExistence type="predicted"/>
<evidence type="ECO:0000313" key="2">
    <source>
        <dbReference type="EMBL" id="RGR74161.1"/>
    </source>
</evidence>
<dbReference type="RefSeq" id="WP_117894920.1">
    <property type="nucleotide sequence ID" value="NZ_CABJCV010000009.1"/>
</dbReference>
<protein>
    <submittedName>
        <fullName evidence="2">GNAT family N-acetyltransferase</fullName>
    </submittedName>
</protein>
<dbReference type="Pfam" id="PF13673">
    <property type="entry name" value="Acetyltransf_10"/>
    <property type="match status" value="1"/>
</dbReference>
<accession>A0A412G156</accession>
<dbReference type="AlphaFoldDB" id="A0A412G156"/>
<name>A0A412G156_9FIRM</name>
<dbReference type="Proteomes" id="UP000284178">
    <property type="component" value="Unassembled WGS sequence"/>
</dbReference>
<dbReference type="Gene3D" id="3.40.630.30">
    <property type="match status" value="1"/>
</dbReference>
<keyword evidence="2" id="KW-0808">Transferase</keyword>
<gene>
    <name evidence="2" type="ORF">DWY25_08780</name>
</gene>
<reference evidence="2 3" key="1">
    <citation type="submission" date="2018-08" db="EMBL/GenBank/DDBJ databases">
        <title>A genome reference for cultivated species of the human gut microbiota.</title>
        <authorList>
            <person name="Zou Y."/>
            <person name="Xue W."/>
            <person name="Luo G."/>
        </authorList>
    </citation>
    <scope>NUCLEOTIDE SEQUENCE [LARGE SCALE GENOMIC DNA]</scope>
    <source>
        <strain evidence="2 3">AF24-29</strain>
    </source>
</reference>
<dbReference type="InterPro" id="IPR052564">
    <property type="entry name" value="N-acetyltrans/Recomb-assoc"/>
</dbReference>
<evidence type="ECO:0000259" key="1">
    <source>
        <dbReference type="PROSITE" id="PS51186"/>
    </source>
</evidence>
<dbReference type="PANTHER" id="PTHR43451:SF1">
    <property type="entry name" value="ACETYLTRANSFERASE"/>
    <property type="match status" value="1"/>
</dbReference>
<sequence>MAVMEIRPVTRADLPAIRDLFLRSVQEVAIRDYTPSQCAAWTAGAEKPGWTERFLITWTIGAFCEDQLAGFANLESPTQLDCFYVHPDFQRQGVGTALLNAIVAQARSQGAVFLQSDISLTAEPFFRRQGWKAVRRNQVCRGDQVLINTTMRKTWG</sequence>
<dbReference type="CDD" id="cd04301">
    <property type="entry name" value="NAT_SF"/>
    <property type="match status" value="1"/>
</dbReference>
<evidence type="ECO:0000313" key="3">
    <source>
        <dbReference type="Proteomes" id="UP000284178"/>
    </source>
</evidence>
<feature type="domain" description="N-acetyltransferase" evidence="1">
    <location>
        <begin position="4"/>
        <end position="156"/>
    </location>
</feature>
<dbReference type="EMBL" id="QRUP01000009">
    <property type="protein sequence ID" value="RGR74161.1"/>
    <property type="molecule type" value="Genomic_DNA"/>
</dbReference>
<dbReference type="PANTHER" id="PTHR43451">
    <property type="entry name" value="ACETYLTRANSFERASE (GNAT) FAMILY PROTEIN"/>
    <property type="match status" value="1"/>
</dbReference>
<dbReference type="SUPFAM" id="SSF55729">
    <property type="entry name" value="Acyl-CoA N-acyltransferases (Nat)"/>
    <property type="match status" value="1"/>
</dbReference>
<dbReference type="GO" id="GO:0016747">
    <property type="term" value="F:acyltransferase activity, transferring groups other than amino-acyl groups"/>
    <property type="evidence" value="ECO:0007669"/>
    <property type="project" value="InterPro"/>
</dbReference>
<dbReference type="PROSITE" id="PS51186">
    <property type="entry name" value="GNAT"/>
    <property type="match status" value="1"/>
</dbReference>
<organism evidence="2 3">
    <name type="scientific">Holdemania filiformis</name>
    <dbReference type="NCBI Taxonomy" id="61171"/>
    <lineage>
        <taxon>Bacteria</taxon>
        <taxon>Bacillati</taxon>
        <taxon>Bacillota</taxon>
        <taxon>Erysipelotrichia</taxon>
        <taxon>Erysipelotrichales</taxon>
        <taxon>Erysipelotrichaceae</taxon>
        <taxon>Holdemania</taxon>
    </lineage>
</organism>
<keyword evidence="3" id="KW-1185">Reference proteome</keyword>
<comment type="caution">
    <text evidence="2">The sequence shown here is derived from an EMBL/GenBank/DDBJ whole genome shotgun (WGS) entry which is preliminary data.</text>
</comment>
<dbReference type="InterPro" id="IPR000182">
    <property type="entry name" value="GNAT_dom"/>
</dbReference>
<dbReference type="InterPro" id="IPR016181">
    <property type="entry name" value="Acyl_CoA_acyltransferase"/>
</dbReference>